<proteinExistence type="predicted"/>
<organism evidence="3 4">
    <name type="scientific">Hoeflea olei</name>
    <dbReference type="NCBI Taxonomy" id="1480615"/>
    <lineage>
        <taxon>Bacteria</taxon>
        <taxon>Pseudomonadati</taxon>
        <taxon>Pseudomonadota</taxon>
        <taxon>Alphaproteobacteria</taxon>
        <taxon>Hyphomicrobiales</taxon>
        <taxon>Rhizobiaceae</taxon>
        <taxon>Hoeflea</taxon>
    </lineage>
</organism>
<evidence type="ECO:0000313" key="3">
    <source>
        <dbReference type="EMBL" id="OCW57808.1"/>
    </source>
</evidence>
<feature type="domain" description="RecF/RecN/SMC N-terminal" evidence="2">
    <location>
        <begin position="6"/>
        <end position="765"/>
    </location>
</feature>
<sequence length="811" mass="87990">MNCRMTSLTVRDFRSIRGEVTVSLDAPAVLIHGPNGTGKTSLLSAIELGLTGAVGSFARFDPNYLTYLPHKLSPDSSAHVSIQADEKMSDGSGGSFTANGSAIIGRGKLSEEQARFYTERCYLAQASLGRLLELYEHQDARNSSSPLTRFVKEILGLDALDALIDGLHLSGDVRRFREPSPLFWAARADAPSLDDAVEAAAARVEAAERERDQIEARLRELSGSTLAADHAIFPDGLRPDLERRVQEHEEKLSRLARIRRDLNAATSLVAAAAMTEAGSARADAEMTSSGAREALARWRAGPGARLEQLLSAIQKAFPEIPASSSDPSAAHAAAKQAVEGARARLRGTVDADSAATKTLSEITTSVIQGQGRIDTIDRQLAAEGGANRELAEALSAISTQINDEHCPVCGRDYAELGDGPLAAHVSAEIGRLVTAAGRVEALVRDRSKTLAALTDARRKQTELQGTVLSPTERERVIFQLAQRDEWLNNLQDLAGEAIAGSRLIRDATKAAQVLAALNSQTTSISGLRAELDIYALQLEIEPEPADVPLAAVVQFMRSELDRREANESSGKAKLEQALTTLRTLASNQQSLNENRKMLKALQEKQTKSATQRQEADRRISVAKDLMARAQTVRGKHVRDIFNDELNAVWRQLFIRLAPDENFVPAFALPEIAGKPVEAVLETHYRSGGKGGNPRAMLSAGNLNTAALTLFLSLHLSVRAKLPWLVIDDPVQSMDDVHIAQFAALLRTLKQHGRQIIIAVHDRQLFDYLSLELSPTFNGDRLITIELGRNADGYTTAPWALTTFEPDRAVAA</sequence>
<dbReference type="InterPro" id="IPR027417">
    <property type="entry name" value="P-loop_NTPase"/>
</dbReference>
<dbReference type="Pfam" id="PF02463">
    <property type="entry name" value="SMC_N"/>
    <property type="match status" value="1"/>
</dbReference>
<feature type="coiled-coil region" evidence="1">
    <location>
        <begin position="190"/>
        <end position="265"/>
    </location>
</feature>
<dbReference type="SUPFAM" id="SSF52540">
    <property type="entry name" value="P-loop containing nucleoside triphosphate hydrolases"/>
    <property type="match status" value="1"/>
</dbReference>
<dbReference type="AlphaFoldDB" id="A0A1C1YWC3"/>
<evidence type="ECO:0000256" key="1">
    <source>
        <dbReference type="SAM" id="Coils"/>
    </source>
</evidence>
<dbReference type="EMBL" id="LQZT01000012">
    <property type="protein sequence ID" value="OCW57808.1"/>
    <property type="molecule type" value="Genomic_DNA"/>
</dbReference>
<dbReference type="CDD" id="cd00267">
    <property type="entry name" value="ABC_ATPase"/>
    <property type="match status" value="1"/>
</dbReference>
<keyword evidence="4" id="KW-1185">Reference proteome</keyword>
<comment type="caution">
    <text evidence="3">The sequence shown here is derived from an EMBL/GenBank/DDBJ whole genome shotgun (WGS) entry which is preliminary data.</text>
</comment>
<feature type="coiled-coil region" evidence="1">
    <location>
        <begin position="574"/>
        <end position="604"/>
    </location>
</feature>
<reference evidence="3 4" key="1">
    <citation type="submission" date="2015-12" db="EMBL/GenBank/DDBJ databases">
        <authorList>
            <person name="Shamseldin A."/>
            <person name="Moawad H."/>
            <person name="Abd El-Rahim W.M."/>
            <person name="Sadowsky M.J."/>
        </authorList>
    </citation>
    <scope>NUCLEOTIDE SEQUENCE [LARGE SCALE GENOMIC DNA]</scope>
    <source>
        <strain evidence="3 4">JC234</strain>
    </source>
</reference>
<gene>
    <name evidence="3" type="ORF">AWJ14_03155</name>
</gene>
<dbReference type="InterPro" id="IPR003395">
    <property type="entry name" value="RecF/RecN/SMC_N"/>
</dbReference>
<dbReference type="OrthoDB" id="9795626at2"/>
<evidence type="ECO:0000259" key="2">
    <source>
        <dbReference type="Pfam" id="PF02463"/>
    </source>
</evidence>
<dbReference type="PANTHER" id="PTHR32114:SF2">
    <property type="entry name" value="ABC TRANSPORTER ABCH.3"/>
    <property type="match status" value="1"/>
</dbReference>
<dbReference type="STRING" id="1480615.AWJ14_03155"/>
<keyword evidence="1" id="KW-0175">Coiled coil</keyword>
<dbReference type="Gene3D" id="3.40.50.300">
    <property type="entry name" value="P-loop containing nucleotide triphosphate hydrolases"/>
    <property type="match status" value="2"/>
</dbReference>
<dbReference type="Proteomes" id="UP000094795">
    <property type="component" value="Unassembled WGS sequence"/>
</dbReference>
<dbReference type="PANTHER" id="PTHR32114">
    <property type="entry name" value="ABC TRANSPORTER ABCH.3"/>
    <property type="match status" value="1"/>
</dbReference>
<accession>A0A1C1YWC3</accession>
<name>A0A1C1YWC3_9HYPH</name>
<evidence type="ECO:0000313" key="4">
    <source>
        <dbReference type="Proteomes" id="UP000094795"/>
    </source>
</evidence>
<protein>
    <recommendedName>
        <fullName evidence="2">RecF/RecN/SMC N-terminal domain-containing protein</fullName>
    </recommendedName>
</protein>